<comment type="caution">
    <text evidence="2">The sequence shown here is derived from an EMBL/GenBank/DDBJ whole genome shotgun (WGS) entry which is preliminary data.</text>
</comment>
<dbReference type="InterPro" id="IPR045030">
    <property type="entry name" value="LYSM1-4"/>
</dbReference>
<feature type="compositionally biased region" description="Polar residues" evidence="1">
    <location>
        <begin position="9"/>
        <end position="29"/>
    </location>
</feature>
<dbReference type="STRING" id="137246.A0A401TM46"/>
<dbReference type="Proteomes" id="UP000287033">
    <property type="component" value="Unassembled WGS sequence"/>
</dbReference>
<gene>
    <name evidence="2" type="ORF">chiPu_0027702</name>
</gene>
<proteinExistence type="predicted"/>
<sequence>MVRQDLPNYPSSGLNPHSRCSLTPRSNPLANRAIWGSDGDRTKTEQIKRANRLYTNESIFLKECLRIPVPKQEVLQKGSRAPDQAVGSSAPTFEPLSAELSPSDFLKRLDSQITQSKAAAIRKLSDGAGR</sequence>
<evidence type="ECO:0000313" key="3">
    <source>
        <dbReference type="Proteomes" id="UP000287033"/>
    </source>
</evidence>
<dbReference type="AlphaFoldDB" id="A0A401TM46"/>
<dbReference type="EMBL" id="BEZZ01111503">
    <property type="protein sequence ID" value="GCC43727.1"/>
    <property type="molecule type" value="Genomic_DNA"/>
</dbReference>
<protein>
    <recommendedName>
        <fullName evidence="4">LysM domain-containing protein</fullName>
    </recommendedName>
</protein>
<reference evidence="2 3" key="1">
    <citation type="journal article" date="2018" name="Nat. Ecol. Evol.">
        <title>Shark genomes provide insights into elasmobranch evolution and the origin of vertebrates.</title>
        <authorList>
            <person name="Hara Y"/>
            <person name="Yamaguchi K"/>
            <person name="Onimaru K"/>
            <person name="Kadota M"/>
            <person name="Koyanagi M"/>
            <person name="Keeley SD"/>
            <person name="Tatsumi K"/>
            <person name="Tanaka K"/>
            <person name="Motone F"/>
            <person name="Kageyama Y"/>
            <person name="Nozu R"/>
            <person name="Adachi N"/>
            <person name="Nishimura O"/>
            <person name="Nakagawa R"/>
            <person name="Tanegashima C"/>
            <person name="Kiyatake I"/>
            <person name="Matsumoto R"/>
            <person name="Murakumo K"/>
            <person name="Nishida K"/>
            <person name="Terakita A"/>
            <person name="Kuratani S"/>
            <person name="Sato K"/>
            <person name="Hyodo S Kuraku.S."/>
        </authorList>
    </citation>
    <scope>NUCLEOTIDE SEQUENCE [LARGE SCALE GENOMIC DNA]</scope>
</reference>
<accession>A0A401TM46</accession>
<dbReference type="PANTHER" id="PTHR20932">
    <property type="entry name" value="LYSM AND PUTATIVE PEPTIDOGLYCAN-BINDING DOMAIN-CONTAINING PROTEIN"/>
    <property type="match status" value="1"/>
</dbReference>
<dbReference type="PANTHER" id="PTHR20932:SF2">
    <property type="entry name" value="AND PUTATIVE PEPTIDOGLYCAN-BINDING DOMAIN-CONTAINING PROTEIN 1-RELATED"/>
    <property type="match status" value="1"/>
</dbReference>
<evidence type="ECO:0000313" key="2">
    <source>
        <dbReference type="EMBL" id="GCC43727.1"/>
    </source>
</evidence>
<dbReference type="OrthoDB" id="2107166at2759"/>
<feature type="region of interest" description="Disordered" evidence="1">
    <location>
        <begin position="1"/>
        <end position="37"/>
    </location>
</feature>
<evidence type="ECO:0000256" key="1">
    <source>
        <dbReference type="SAM" id="MobiDB-lite"/>
    </source>
</evidence>
<organism evidence="2 3">
    <name type="scientific">Chiloscyllium punctatum</name>
    <name type="common">Brownbanded bambooshark</name>
    <name type="synonym">Hemiscyllium punctatum</name>
    <dbReference type="NCBI Taxonomy" id="137246"/>
    <lineage>
        <taxon>Eukaryota</taxon>
        <taxon>Metazoa</taxon>
        <taxon>Chordata</taxon>
        <taxon>Craniata</taxon>
        <taxon>Vertebrata</taxon>
        <taxon>Chondrichthyes</taxon>
        <taxon>Elasmobranchii</taxon>
        <taxon>Galeomorphii</taxon>
        <taxon>Galeoidea</taxon>
        <taxon>Orectolobiformes</taxon>
        <taxon>Hemiscylliidae</taxon>
        <taxon>Chiloscyllium</taxon>
    </lineage>
</organism>
<evidence type="ECO:0008006" key="4">
    <source>
        <dbReference type="Google" id="ProtNLM"/>
    </source>
</evidence>
<keyword evidence="3" id="KW-1185">Reference proteome</keyword>
<name>A0A401TM46_CHIPU</name>